<dbReference type="GO" id="GO:0016052">
    <property type="term" value="P:carbohydrate catabolic process"/>
    <property type="evidence" value="ECO:0007669"/>
    <property type="project" value="InterPro"/>
</dbReference>
<dbReference type="EMBL" id="JACHKT010000017">
    <property type="protein sequence ID" value="MBB6003908.1"/>
    <property type="molecule type" value="Genomic_DNA"/>
</dbReference>
<dbReference type="Proteomes" id="UP000524404">
    <property type="component" value="Unassembled WGS sequence"/>
</dbReference>
<feature type="domain" description="DUF5916" evidence="2">
    <location>
        <begin position="243"/>
        <end position="329"/>
    </location>
</feature>
<proteinExistence type="predicted"/>
<evidence type="ECO:0008006" key="5">
    <source>
        <dbReference type="Google" id="ProtNLM"/>
    </source>
</evidence>
<dbReference type="Pfam" id="PF06452">
    <property type="entry name" value="CBM9_1"/>
    <property type="match status" value="1"/>
</dbReference>
<dbReference type="RefSeq" id="WP_184134599.1">
    <property type="nucleotide sequence ID" value="NZ_JACHKT010000017.1"/>
</dbReference>
<name>A0A841ETB5_9BACT</name>
<sequence>MRYFYVLGLFFCFSHLIQGQEIFLPDSIKKQTQAVRIDHSIKIDGKLDESAWNTAKVITDFVQVEPFQKQMASQKSVFKLLYNKDYLYVAAILHEPLGKKALRVTNLQRDFEYGRSDQIGISIDGFNDERNAMIFMTNPYGSQRDLLAFDDQVFDEDWDGLWRVRTSRTDTAWIAEFSIPWQTLRYQRSSDFNTWGINFFRMRRMTNEQTIWSALPRSFTPARMQYAGKLSNISPPPPKANIRFQPYLLISEDKYDGSEFYDQKNGSKVKMGGEIKWAITPNTVLDLTYNTDFAQADADRQVNNLSRLSVFFPERRQFFLENASLFAAGLSPIEEYFGGQQRIQPFFSRRIGLDAEGNPVPIVLGARIVNRSTKSNTGFMYVRQKGNEINSATDFLVGRYSQNIGKQNRIGGIATLKNDSDHANITASADGFFRINESTSINTMAMTSKSTNENSTGLAAHYQLSHRGIDWMYWLTQNVNNKAFNPEMGFVSRPDVIENSAGFYWLNRGKWLPKFVRAFEPGGYYLNYYSTTTGKLIEQQWNTNPIWFTLQNGGGFGVLTNHFYQLIDYTDGSDTLSFFNVPIQGGKFKYDRYMIVAETDASKKISLSMNVDFGKYYNGSLTTFSSTFRFAPIPHISMEARFTNNSYSNLGVDKTAGNNQLYTISGRFALNPRVQLIGFYQHNSISDFDVWNVRFSWEYQPLSFLYLVFNQRGFNDFQTQLSNDGLTRIRTNQLARQHELHLIAKLSYLKQF</sequence>
<protein>
    <recommendedName>
        <fullName evidence="5">Carbohydrate family 9 binding domain-like</fullName>
    </recommendedName>
</protein>
<dbReference type="Gene3D" id="2.60.40.1190">
    <property type="match status" value="1"/>
</dbReference>
<gene>
    <name evidence="3" type="ORF">HNP25_002567</name>
</gene>
<accession>A0A841ETB5</accession>
<evidence type="ECO:0000313" key="4">
    <source>
        <dbReference type="Proteomes" id="UP000524404"/>
    </source>
</evidence>
<dbReference type="AlphaFoldDB" id="A0A841ETB5"/>
<dbReference type="GO" id="GO:0004553">
    <property type="term" value="F:hydrolase activity, hydrolyzing O-glycosyl compounds"/>
    <property type="evidence" value="ECO:0007669"/>
    <property type="project" value="InterPro"/>
</dbReference>
<organism evidence="3 4">
    <name type="scientific">Arcicella rosea</name>
    <dbReference type="NCBI Taxonomy" id="502909"/>
    <lineage>
        <taxon>Bacteria</taxon>
        <taxon>Pseudomonadati</taxon>
        <taxon>Bacteroidota</taxon>
        <taxon>Cytophagia</taxon>
        <taxon>Cytophagales</taxon>
        <taxon>Flectobacillaceae</taxon>
        <taxon>Arcicella</taxon>
    </lineage>
</organism>
<dbReference type="SUPFAM" id="SSF49344">
    <property type="entry name" value="CBD9-like"/>
    <property type="match status" value="1"/>
</dbReference>
<keyword evidence="4" id="KW-1185">Reference proteome</keyword>
<dbReference type="Pfam" id="PF19313">
    <property type="entry name" value="DUF5916"/>
    <property type="match status" value="1"/>
</dbReference>
<evidence type="ECO:0000259" key="2">
    <source>
        <dbReference type="Pfam" id="PF19313"/>
    </source>
</evidence>
<dbReference type="CDD" id="cd09618">
    <property type="entry name" value="CBM9_like_2"/>
    <property type="match status" value="1"/>
</dbReference>
<feature type="domain" description="Carbohydrate-binding" evidence="1">
    <location>
        <begin position="43"/>
        <end position="198"/>
    </location>
</feature>
<reference evidence="3 4" key="1">
    <citation type="submission" date="2020-08" db="EMBL/GenBank/DDBJ databases">
        <title>Functional genomics of gut bacteria from endangered species of beetles.</title>
        <authorList>
            <person name="Carlos-Shanley C."/>
        </authorList>
    </citation>
    <scope>NUCLEOTIDE SEQUENCE [LARGE SCALE GENOMIC DNA]</scope>
    <source>
        <strain evidence="3 4">S00070</strain>
    </source>
</reference>
<dbReference type="GO" id="GO:0030246">
    <property type="term" value="F:carbohydrate binding"/>
    <property type="evidence" value="ECO:0007669"/>
    <property type="project" value="InterPro"/>
</dbReference>
<dbReference type="InterPro" id="IPR045670">
    <property type="entry name" value="DUF5916"/>
</dbReference>
<evidence type="ECO:0000313" key="3">
    <source>
        <dbReference type="EMBL" id="MBB6003908.1"/>
    </source>
</evidence>
<dbReference type="InterPro" id="IPR010502">
    <property type="entry name" value="Carb-bd_dom_fam9"/>
</dbReference>
<evidence type="ECO:0000259" key="1">
    <source>
        <dbReference type="Pfam" id="PF06452"/>
    </source>
</evidence>
<comment type="caution">
    <text evidence="3">The sequence shown here is derived from an EMBL/GenBank/DDBJ whole genome shotgun (WGS) entry which is preliminary data.</text>
</comment>